<dbReference type="GO" id="GO:0006260">
    <property type="term" value="P:DNA replication"/>
    <property type="evidence" value="ECO:0007669"/>
    <property type="project" value="UniProtKB-UniRule"/>
</dbReference>
<evidence type="ECO:0000313" key="10">
    <source>
        <dbReference type="EMBL" id="OFV67443.1"/>
    </source>
</evidence>
<evidence type="ECO:0000313" key="11">
    <source>
        <dbReference type="Proteomes" id="UP000186940"/>
    </source>
</evidence>
<evidence type="ECO:0000256" key="2">
    <source>
        <dbReference type="ARBA" id="ARBA00014793"/>
    </source>
</evidence>
<keyword evidence="5 7" id="KW-0067">ATP-binding</keyword>
<evidence type="ECO:0000256" key="6">
    <source>
        <dbReference type="ARBA" id="ARBA00032141"/>
    </source>
</evidence>
<dbReference type="NCBIfam" id="NF003229">
    <property type="entry name" value="PRK04195.1-5"/>
    <property type="match status" value="1"/>
</dbReference>
<comment type="function">
    <text evidence="7">Part of the RFC clamp loader complex which loads the PCNA sliding clamp onto DNA.</text>
</comment>
<comment type="subunit">
    <text evidence="7">Heteromultimer composed of small subunits (RfcS) and large subunits (RfcL).</text>
</comment>
<accession>A0A1F2P899</accession>
<dbReference type="SUPFAM" id="SSF52540">
    <property type="entry name" value="P-loop containing nucleoside triphosphate hydrolases"/>
    <property type="match status" value="1"/>
</dbReference>
<dbReference type="CDD" id="cd00009">
    <property type="entry name" value="AAA"/>
    <property type="match status" value="1"/>
</dbReference>
<organism evidence="10 11">
    <name type="scientific">Candidatus Syntropharchaeum caldarium</name>
    <dbReference type="NCBI Taxonomy" id="1838285"/>
    <lineage>
        <taxon>Archaea</taxon>
        <taxon>Methanobacteriati</taxon>
        <taxon>Methanobacteriota</taxon>
        <taxon>Stenosarchaea group</taxon>
        <taxon>Methanomicrobia</taxon>
        <taxon>Methanosarcinales</taxon>
        <taxon>ANME-2 cluster</taxon>
        <taxon>Candidatus Syntropharchaeum</taxon>
    </lineage>
</organism>
<feature type="domain" description="AAA+ ATPase" evidence="9">
    <location>
        <begin position="48"/>
        <end position="170"/>
    </location>
</feature>
<dbReference type="GO" id="GO:0005524">
    <property type="term" value="F:ATP binding"/>
    <property type="evidence" value="ECO:0007669"/>
    <property type="project" value="UniProtKB-UniRule"/>
</dbReference>
<name>A0A1F2P899_9EURY</name>
<evidence type="ECO:0000256" key="8">
    <source>
        <dbReference type="SAM" id="MobiDB-lite"/>
    </source>
</evidence>
<keyword evidence="3 7" id="KW-0235">DNA replication</keyword>
<dbReference type="InterPro" id="IPR003959">
    <property type="entry name" value="ATPase_AAA_core"/>
</dbReference>
<dbReference type="HAMAP" id="MF_01508">
    <property type="entry name" value="RfcL"/>
    <property type="match status" value="1"/>
</dbReference>
<dbReference type="EMBL" id="LYOS01000004">
    <property type="protein sequence ID" value="OFV67443.1"/>
    <property type="molecule type" value="Genomic_DNA"/>
</dbReference>
<dbReference type="InterPro" id="IPR027417">
    <property type="entry name" value="P-loop_NTPase"/>
</dbReference>
<evidence type="ECO:0000256" key="5">
    <source>
        <dbReference type="ARBA" id="ARBA00022840"/>
    </source>
</evidence>
<comment type="similarity">
    <text evidence="1 7">Belongs to the activator 1 small subunits family. RfcL subfamily.</text>
</comment>
<dbReference type="Gene3D" id="3.40.50.300">
    <property type="entry name" value="P-loop containing nucleotide triphosphate hydrolases"/>
    <property type="match status" value="1"/>
</dbReference>
<dbReference type="Gene3D" id="1.10.8.60">
    <property type="match status" value="1"/>
</dbReference>
<dbReference type="Proteomes" id="UP000186940">
    <property type="component" value="Unassembled WGS sequence"/>
</dbReference>
<dbReference type="InterPro" id="IPR023935">
    <property type="entry name" value="Rep_factor-C_lsu"/>
</dbReference>
<reference evidence="10" key="1">
    <citation type="submission" date="2016-05" db="EMBL/GenBank/DDBJ databases">
        <title>Microbial consortia oxidize butane by reversing methanogenesis.</title>
        <authorList>
            <person name="Laso-Perez R."/>
            <person name="Richter M."/>
            <person name="Wegener G."/>
            <person name="Musat F."/>
        </authorList>
    </citation>
    <scope>NUCLEOTIDE SEQUENCE [LARGE SCALE GENOMIC DNA]</scope>
    <source>
        <strain evidence="10">BOX2</strain>
    </source>
</reference>
<dbReference type="NCBIfam" id="NF003231">
    <property type="entry name" value="PRK04195.2-1"/>
    <property type="match status" value="1"/>
</dbReference>
<sequence>MLTTDLKTETGAWVEKYRPVTLAEVVGNDKAKGELIRWAESWREGKPEKRATILYGSAGVGKTSAAYALAHDFGWEVIELNASDQRTATVIKKVAGLASRSRGLFEGGLRLIILDEADNIHGTADFGGSRELLKIVRTTQNPIILTANDLYGIPRALKVECETIQFRAIRKTAIVAQLRRICKNEGITCDELALKELAEGKNDLRSAINDLQAIAEGKERITVEDLATGIRDKRNSIFNFLSSLFREGDIEDVYKASFEIDETPEALIHWIDENLPRQFPKELLVYGMDWLSKSDRFLGRVKKRQNYRFWRYASFLMICGTILTHTGSGKFNRTFTRYQPPSHFRRISASRGRKKEEIELGLKIAKATHTSETYSRQKLIPLLRLIFTDREKAAAVTAAFGLDQNDLLLIFGSKGKREAKEVLKLSKAISARKAPSSEISDMPSPEPAPASTKTGEKKKESSSGQKTLFDFG</sequence>
<dbReference type="GO" id="GO:0016887">
    <property type="term" value="F:ATP hydrolysis activity"/>
    <property type="evidence" value="ECO:0007669"/>
    <property type="project" value="InterPro"/>
</dbReference>
<dbReference type="PANTHER" id="PTHR23389:SF6">
    <property type="entry name" value="REPLICATION FACTOR C SUBUNIT 1"/>
    <property type="match status" value="1"/>
</dbReference>
<dbReference type="InterPro" id="IPR047854">
    <property type="entry name" value="RFC_lid"/>
</dbReference>
<keyword evidence="4 7" id="KW-0547">Nucleotide-binding</keyword>
<dbReference type="CDD" id="cd18140">
    <property type="entry name" value="HLD_clamp_RFC"/>
    <property type="match status" value="1"/>
</dbReference>
<feature type="region of interest" description="Disordered" evidence="8">
    <location>
        <begin position="427"/>
        <end position="472"/>
    </location>
</feature>
<evidence type="ECO:0000259" key="9">
    <source>
        <dbReference type="SMART" id="SM00382"/>
    </source>
</evidence>
<dbReference type="InterPro" id="IPR003593">
    <property type="entry name" value="AAA+_ATPase"/>
</dbReference>
<keyword evidence="11" id="KW-1185">Reference proteome</keyword>
<protein>
    <recommendedName>
        <fullName evidence="2 7">Replication factor C large subunit</fullName>
        <shortName evidence="7">RFC large subunit</shortName>
    </recommendedName>
    <alternativeName>
        <fullName evidence="6 7">Clamp loader large subunit</fullName>
    </alternativeName>
</protein>
<dbReference type="STRING" id="1838285.SCAL_001361"/>
<dbReference type="PATRIC" id="fig|1838285.3.peg.1382"/>
<gene>
    <name evidence="7" type="primary">rfcL</name>
    <name evidence="10" type="ORF">SCAL_001361</name>
</gene>
<proteinExistence type="inferred from homology"/>
<dbReference type="GO" id="GO:0003689">
    <property type="term" value="F:DNA clamp loader activity"/>
    <property type="evidence" value="ECO:0007669"/>
    <property type="project" value="UniProtKB-UniRule"/>
</dbReference>
<evidence type="ECO:0000256" key="4">
    <source>
        <dbReference type="ARBA" id="ARBA00022741"/>
    </source>
</evidence>
<evidence type="ECO:0000256" key="1">
    <source>
        <dbReference type="ARBA" id="ARBA00006878"/>
    </source>
</evidence>
<dbReference type="Pfam" id="PF00004">
    <property type="entry name" value="AAA"/>
    <property type="match status" value="1"/>
</dbReference>
<evidence type="ECO:0000256" key="3">
    <source>
        <dbReference type="ARBA" id="ARBA00022705"/>
    </source>
</evidence>
<dbReference type="PANTHER" id="PTHR23389">
    <property type="entry name" value="CHROMOSOME TRANSMISSION FIDELITY FACTOR 18"/>
    <property type="match status" value="1"/>
</dbReference>
<evidence type="ECO:0000256" key="7">
    <source>
        <dbReference type="HAMAP-Rule" id="MF_01508"/>
    </source>
</evidence>
<feature type="binding site" evidence="7">
    <location>
        <begin position="56"/>
        <end position="63"/>
    </location>
    <ligand>
        <name>ATP</name>
        <dbReference type="ChEBI" id="CHEBI:30616"/>
    </ligand>
</feature>
<dbReference type="AlphaFoldDB" id="A0A1F2P899"/>
<comment type="caution">
    <text evidence="10">The sequence shown here is derived from an EMBL/GenBank/DDBJ whole genome shotgun (WGS) entry which is preliminary data.</text>
</comment>
<dbReference type="SMART" id="SM00382">
    <property type="entry name" value="AAA"/>
    <property type="match status" value="1"/>
</dbReference>